<dbReference type="Proteomes" id="UP001209803">
    <property type="component" value="Chromosome"/>
</dbReference>
<keyword evidence="1" id="KW-0732">Signal</keyword>
<keyword evidence="3" id="KW-1185">Reference proteome</keyword>
<dbReference type="RefSeq" id="WP_209006725.1">
    <property type="nucleotide sequence ID" value="NZ_CP120863.1"/>
</dbReference>
<dbReference type="SUPFAM" id="SSF53300">
    <property type="entry name" value="vWA-like"/>
    <property type="match status" value="1"/>
</dbReference>
<proteinExistence type="predicted"/>
<gene>
    <name evidence="2" type="ORF">K1718_24565</name>
</gene>
<accession>A0ABY8F1D9</accession>
<dbReference type="InterPro" id="IPR036465">
    <property type="entry name" value="vWFA_dom_sf"/>
</dbReference>
<organism evidence="2 3">
    <name type="scientific">Roseibium porphyridii</name>
    <dbReference type="NCBI Taxonomy" id="2866279"/>
    <lineage>
        <taxon>Bacteria</taxon>
        <taxon>Pseudomonadati</taxon>
        <taxon>Pseudomonadota</taxon>
        <taxon>Alphaproteobacteria</taxon>
        <taxon>Hyphomicrobiales</taxon>
        <taxon>Stappiaceae</taxon>
        <taxon>Roseibium</taxon>
    </lineage>
</organism>
<evidence type="ECO:0000313" key="2">
    <source>
        <dbReference type="EMBL" id="WFE89292.1"/>
    </source>
</evidence>
<dbReference type="Gene3D" id="3.40.50.410">
    <property type="entry name" value="von Willebrand factor, type A domain"/>
    <property type="match status" value="1"/>
</dbReference>
<protein>
    <submittedName>
        <fullName evidence="2">DUF1194 domain-containing protein</fullName>
    </submittedName>
</protein>
<dbReference type="InterPro" id="IPR010607">
    <property type="entry name" value="DUF1194"/>
</dbReference>
<dbReference type="EMBL" id="CP120863">
    <property type="protein sequence ID" value="WFE89292.1"/>
    <property type="molecule type" value="Genomic_DNA"/>
</dbReference>
<reference evidence="2 3" key="1">
    <citation type="submission" date="2023-03" db="EMBL/GenBank/DDBJ databases">
        <title>Roseibium porphyridii sp. nov. and Roseibium rhodosorbium sp. nov. isolated from marine algae, Porphyridium cruentum and Rhodosorus marinus, respectively.</title>
        <authorList>
            <person name="Lee M.W."/>
            <person name="Choi B.J."/>
            <person name="Lee J.K."/>
            <person name="Choi D.G."/>
            <person name="Baek J.H."/>
            <person name="Bayburt H."/>
            <person name="Kim J.M."/>
            <person name="Han D.M."/>
            <person name="Kim K.H."/>
            <person name="Jeon C.O."/>
        </authorList>
    </citation>
    <scope>NUCLEOTIDE SEQUENCE [LARGE SCALE GENOMIC DNA]</scope>
    <source>
        <strain evidence="2 3">KMA01</strain>
    </source>
</reference>
<evidence type="ECO:0000313" key="3">
    <source>
        <dbReference type="Proteomes" id="UP001209803"/>
    </source>
</evidence>
<sequence>MRLDIMTKLCAQTVSAILSLFCAAIIFAAPSAARDFRPALTSSTAYSYDPAKEVDVELVLAVDISQSMDTDEQEVQRAGYVAALTSSEFLDAIQVGPIGRVAVTYMEWGGVDEHFIVADWTVIQDASSASHFASKIAEAPLRQVQRTSIASALEKSVQLVQSNEYTGLRQVIDISGDGPNNQGGSVTKMRDRMIAAGVTINGLPLMMKSNKNTWQAMLHLDHYYEDCVIGGPGSFAIPVRSQEGFADAIRMKLVMEIAGLHLPKPAPHVQKASGRERIRCDLFD</sequence>
<feature type="signal peptide" evidence="1">
    <location>
        <begin position="1"/>
        <end position="28"/>
    </location>
</feature>
<feature type="chain" id="PRO_5047037906" evidence="1">
    <location>
        <begin position="29"/>
        <end position="284"/>
    </location>
</feature>
<name>A0ABY8F1D9_9HYPH</name>
<dbReference type="Pfam" id="PF06707">
    <property type="entry name" value="DUF1194"/>
    <property type="match status" value="1"/>
</dbReference>
<evidence type="ECO:0000256" key="1">
    <source>
        <dbReference type="SAM" id="SignalP"/>
    </source>
</evidence>